<dbReference type="Gene3D" id="2.40.50.140">
    <property type="entry name" value="Nucleic acid-binding proteins"/>
    <property type="match status" value="1"/>
</dbReference>
<dbReference type="GO" id="GO:0006310">
    <property type="term" value="P:DNA recombination"/>
    <property type="evidence" value="ECO:0007669"/>
    <property type="project" value="UniProtKB-KW"/>
</dbReference>
<keyword evidence="1" id="KW-0227">DNA damage</keyword>
<feature type="domain" description="DNA replication/recombination mediator RecO N-terminal" evidence="4">
    <location>
        <begin position="1"/>
        <end position="78"/>
    </location>
</feature>
<dbReference type="Proteomes" id="UP000215196">
    <property type="component" value="Chromosome 1"/>
</dbReference>
<dbReference type="EMBL" id="LT906465">
    <property type="protein sequence ID" value="SNV50462.1"/>
    <property type="molecule type" value="Genomic_DNA"/>
</dbReference>
<dbReference type="SUPFAM" id="SSF50249">
    <property type="entry name" value="Nucleic acid-binding proteins"/>
    <property type="match status" value="1"/>
</dbReference>
<gene>
    <name evidence="5" type="ORF">SAMEA4412677_02375</name>
</gene>
<evidence type="ECO:0000259" key="4">
    <source>
        <dbReference type="Pfam" id="PF11967"/>
    </source>
</evidence>
<dbReference type="InterPro" id="IPR012340">
    <property type="entry name" value="NA-bd_OB-fold"/>
</dbReference>
<dbReference type="RefSeq" id="WP_095073441.1">
    <property type="nucleotide sequence ID" value="NZ_LT906465.1"/>
</dbReference>
<dbReference type="GO" id="GO:0043590">
    <property type="term" value="C:bacterial nucleoid"/>
    <property type="evidence" value="ECO:0007669"/>
    <property type="project" value="TreeGrafter"/>
</dbReference>
<evidence type="ECO:0000313" key="5">
    <source>
        <dbReference type="EMBL" id="SNV50462.1"/>
    </source>
</evidence>
<dbReference type="Pfam" id="PF11967">
    <property type="entry name" value="RecO_N"/>
    <property type="match status" value="1"/>
</dbReference>
<accession>A0A239XVM2</accession>
<evidence type="ECO:0000256" key="2">
    <source>
        <dbReference type="ARBA" id="ARBA00023172"/>
    </source>
</evidence>
<keyword evidence="3" id="KW-0234">DNA repair</keyword>
<protein>
    <submittedName>
        <fullName evidence="5">DNA repair protein RecO</fullName>
    </submittedName>
</protein>
<name>A0A239XVM2_9FLAO</name>
<sequence>MVHSENGFLLSYIKYGDADAVLHSFTKEKGFRSYFIKSVFTQKSRKKSYLQPLNELNFKIRDKSSSSMPEVLSIEPLRIVESPGSKSDSVLFFVSEFLNHILRDETEGQLVYYEVCKLLTEIENRNYSAHLVFMVKLLKVLGVAPFISEGKFLDADGGVFTDEPVNSLYSETVSNYWKNILSESEPYQIKIESLSRPAVLDSILFYYSCHHSGFKTPKSLEIIRQLW</sequence>
<organism evidence="5 6">
    <name type="scientific">Chryseobacterium taklimakanense</name>
    <dbReference type="NCBI Taxonomy" id="536441"/>
    <lineage>
        <taxon>Bacteria</taxon>
        <taxon>Pseudomonadati</taxon>
        <taxon>Bacteroidota</taxon>
        <taxon>Flavobacteriia</taxon>
        <taxon>Flavobacteriales</taxon>
        <taxon>Weeksellaceae</taxon>
        <taxon>Chryseobacterium group</taxon>
        <taxon>Chryseobacterium</taxon>
    </lineage>
</organism>
<dbReference type="InterPro" id="IPR022572">
    <property type="entry name" value="DNA_rep/recomb_RecO_N"/>
</dbReference>
<dbReference type="InterPro" id="IPR003717">
    <property type="entry name" value="RecO"/>
</dbReference>
<dbReference type="AlphaFoldDB" id="A0A239XVM2"/>
<evidence type="ECO:0000256" key="3">
    <source>
        <dbReference type="ARBA" id="ARBA00023204"/>
    </source>
</evidence>
<dbReference type="KEGG" id="ctak:4412677_02375"/>
<proteinExistence type="predicted"/>
<reference evidence="5 6" key="1">
    <citation type="submission" date="2017-06" db="EMBL/GenBank/DDBJ databases">
        <authorList>
            <consortium name="Pathogen Informatics"/>
        </authorList>
    </citation>
    <scope>NUCLEOTIDE SEQUENCE [LARGE SCALE GENOMIC DNA]</scope>
    <source>
        <strain evidence="5 6">NCTC13490</strain>
    </source>
</reference>
<dbReference type="PANTHER" id="PTHR33991">
    <property type="entry name" value="DNA REPAIR PROTEIN RECO"/>
    <property type="match status" value="1"/>
</dbReference>
<keyword evidence="2" id="KW-0233">DNA recombination</keyword>
<keyword evidence="6" id="KW-1185">Reference proteome</keyword>
<evidence type="ECO:0000313" key="6">
    <source>
        <dbReference type="Proteomes" id="UP000215196"/>
    </source>
</evidence>
<evidence type="ECO:0000256" key="1">
    <source>
        <dbReference type="ARBA" id="ARBA00022763"/>
    </source>
</evidence>
<dbReference type="GO" id="GO:0006302">
    <property type="term" value="P:double-strand break repair"/>
    <property type="evidence" value="ECO:0007669"/>
    <property type="project" value="TreeGrafter"/>
</dbReference>
<dbReference type="PANTHER" id="PTHR33991:SF1">
    <property type="entry name" value="DNA REPAIR PROTEIN RECO"/>
    <property type="match status" value="1"/>
</dbReference>